<sequence>MLRNDMHPEWAACVSTVAQALADCRSTWTQLSATGFALVQCLVNIMLELEIVYAGDGDEVREGDLEATALAKEREAWAVLAELRRAYVSLRDGVASFEAFRDRLFNTRNADLARAMCLSNWQIDDLARELQSTLDMYAKELIVKSVIVNTFGKHRGGRSSRLTRDQWTIQLGAWLMEPFLQTSKLDRLTAMLGSINTRQ</sequence>
<organism evidence="1 3">
    <name type="scientific">Plasmodiophora brassicae</name>
    <name type="common">Clubroot disease agent</name>
    <dbReference type="NCBI Taxonomy" id="37360"/>
    <lineage>
        <taxon>Eukaryota</taxon>
        <taxon>Sar</taxon>
        <taxon>Rhizaria</taxon>
        <taxon>Endomyxa</taxon>
        <taxon>Phytomyxea</taxon>
        <taxon>Plasmodiophorida</taxon>
        <taxon>Plasmodiophoridae</taxon>
        <taxon>Plasmodiophora</taxon>
    </lineage>
</organism>
<evidence type="ECO:0000313" key="2">
    <source>
        <dbReference type="EMBL" id="SPQ93426.1"/>
    </source>
</evidence>
<dbReference type="EMBL" id="OVEO01000001">
    <property type="protein sequence ID" value="SPQ93426.1"/>
    <property type="molecule type" value="Genomic_DNA"/>
</dbReference>
<evidence type="ECO:0000313" key="4">
    <source>
        <dbReference type="Proteomes" id="UP000290189"/>
    </source>
</evidence>
<dbReference type="EMBL" id="CDSF01000046">
    <property type="protein sequence ID" value="CEO96028.1"/>
    <property type="molecule type" value="Genomic_DNA"/>
</dbReference>
<dbReference type="AlphaFoldDB" id="A0A0G4ILG6"/>
<reference evidence="2 4" key="2">
    <citation type="submission" date="2018-03" db="EMBL/GenBank/DDBJ databases">
        <authorList>
            <person name="Fogelqvist J."/>
        </authorList>
    </citation>
    <scope>NUCLEOTIDE SEQUENCE [LARGE SCALE GENOMIC DNA]</scope>
</reference>
<evidence type="ECO:0000313" key="1">
    <source>
        <dbReference type="EMBL" id="CEO96028.1"/>
    </source>
</evidence>
<accession>A0A0G4ILG6</accession>
<proteinExistence type="predicted"/>
<dbReference type="Proteomes" id="UP000039324">
    <property type="component" value="Unassembled WGS sequence"/>
</dbReference>
<keyword evidence="2" id="KW-0496">Mitochondrion</keyword>
<keyword evidence="3" id="KW-1185">Reference proteome</keyword>
<dbReference type="Proteomes" id="UP000290189">
    <property type="component" value="Unassembled WGS sequence"/>
</dbReference>
<geneLocation type="mitochondrion" evidence="2"/>
<name>A0A0G4ILG6_PLABS</name>
<protein>
    <submittedName>
        <fullName evidence="1">Uncharacterized protein</fullName>
    </submittedName>
</protein>
<evidence type="ECO:0000313" key="3">
    <source>
        <dbReference type="Proteomes" id="UP000039324"/>
    </source>
</evidence>
<gene>
    <name evidence="1" type="ORF">PBRA_004718</name>
    <name evidence="2" type="ORF">PLBR_LOCUS641</name>
</gene>
<reference evidence="1 3" key="1">
    <citation type="submission" date="2015-02" db="EMBL/GenBank/DDBJ databases">
        <authorList>
            <person name="Chooi Y.-H."/>
        </authorList>
    </citation>
    <scope>NUCLEOTIDE SEQUENCE [LARGE SCALE GENOMIC DNA]</scope>
    <source>
        <strain evidence="1">E3</strain>
    </source>
</reference>